<keyword evidence="5" id="KW-0496">Mitochondrion</keyword>
<accession>A0A0D6EGM9</accession>
<dbReference type="HAMAP" id="MF_00340">
    <property type="entry name" value="Ribosomal_bL32"/>
    <property type="match status" value="1"/>
</dbReference>
<comment type="subcellular location">
    <subcellularLocation>
        <location evidence="1">Mitochondrion</location>
    </subcellularLocation>
</comment>
<dbReference type="SUPFAM" id="SSF57829">
    <property type="entry name" value="Zn-binding ribosomal proteins"/>
    <property type="match status" value="1"/>
</dbReference>
<evidence type="ECO:0000256" key="7">
    <source>
        <dbReference type="ARBA" id="ARBA00039935"/>
    </source>
</evidence>
<comment type="similarity">
    <text evidence="2">Belongs to the bacterial ribosomal protein bL32 family.</text>
</comment>
<evidence type="ECO:0000256" key="6">
    <source>
        <dbReference type="ARBA" id="ARBA00023274"/>
    </source>
</evidence>
<keyword evidence="6" id="KW-0687">Ribonucleoprotein</keyword>
<dbReference type="InterPro" id="IPR051991">
    <property type="entry name" value="Mitoribosomal_protein_bL32"/>
</dbReference>
<evidence type="ECO:0000256" key="5">
    <source>
        <dbReference type="ARBA" id="ARBA00023128"/>
    </source>
</evidence>
<keyword evidence="3" id="KW-0809">Transit peptide</keyword>
<sequence>MAAVALASVQTARRPAQRLAASLFSLSPIFSASSARAAPSLYTSSQASPVPSTSSVTVSFTFFAAPALPTYALPSLASLIPDSLSAGLRDLLPPWVFAVPKSKTTHSAKRMRSANKGLKEKHNLVACPSCGAPKLSHHLCHECHVAFRREVHREAKEPRAAESGEV</sequence>
<keyword evidence="9" id="KW-1185">Reference proteome</keyword>
<dbReference type="Pfam" id="PF01783">
    <property type="entry name" value="Ribosomal_L32p"/>
    <property type="match status" value="1"/>
</dbReference>
<dbReference type="PANTHER" id="PTHR21026">
    <property type="entry name" value="39S RIBOSOMAL PROTEIN L32, MITOCHONDRIAL"/>
    <property type="match status" value="1"/>
</dbReference>
<gene>
    <name evidence="8" type="primary">SPOSA6832_00414</name>
</gene>
<dbReference type="GO" id="GO:0003735">
    <property type="term" value="F:structural constituent of ribosome"/>
    <property type="evidence" value="ECO:0007669"/>
    <property type="project" value="InterPro"/>
</dbReference>
<dbReference type="AlphaFoldDB" id="A0A0D6EGM9"/>
<evidence type="ECO:0000256" key="1">
    <source>
        <dbReference type="ARBA" id="ARBA00004173"/>
    </source>
</evidence>
<evidence type="ECO:0000256" key="3">
    <source>
        <dbReference type="ARBA" id="ARBA00022946"/>
    </source>
</evidence>
<keyword evidence="4" id="KW-0689">Ribosomal protein</keyword>
<dbReference type="InterPro" id="IPR011332">
    <property type="entry name" value="Ribosomal_zn-bd"/>
</dbReference>
<evidence type="ECO:0000313" key="9">
    <source>
        <dbReference type="Proteomes" id="UP000243876"/>
    </source>
</evidence>
<dbReference type="NCBIfam" id="TIGR01031">
    <property type="entry name" value="rpmF_bact"/>
    <property type="match status" value="1"/>
</dbReference>
<dbReference type="OrthoDB" id="2014905at2759"/>
<dbReference type="GO" id="GO:0006412">
    <property type="term" value="P:translation"/>
    <property type="evidence" value="ECO:0007669"/>
    <property type="project" value="InterPro"/>
</dbReference>
<dbReference type="InterPro" id="IPR002677">
    <property type="entry name" value="Ribosomal_bL32"/>
</dbReference>
<organism evidence="8 9">
    <name type="scientific">Sporidiobolus salmonicolor</name>
    <name type="common">Yeast-like fungus</name>
    <name type="synonym">Sporobolomyces salmonicolor</name>
    <dbReference type="NCBI Taxonomy" id="5005"/>
    <lineage>
        <taxon>Eukaryota</taxon>
        <taxon>Fungi</taxon>
        <taxon>Dikarya</taxon>
        <taxon>Basidiomycota</taxon>
        <taxon>Pucciniomycotina</taxon>
        <taxon>Microbotryomycetes</taxon>
        <taxon>Sporidiobolales</taxon>
        <taxon>Sporidiobolaceae</taxon>
        <taxon>Sporobolomyces</taxon>
    </lineage>
</organism>
<evidence type="ECO:0000256" key="2">
    <source>
        <dbReference type="ARBA" id="ARBA00008560"/>
    </source>
</evidence>
<dbReference type="EMBL" id="CENE01000001">
    <property type="protein sequence ID" value="CEQ38943.1"/>
    <property type="molecule type" value="Genomic_DNA"/>
</dbReference>
<feature type="non-terminal residue" evidence="8">
    <location>
        <position position="1"/>
    </location>
</feature>
<name>A0A0D6EGM9_SPOSA</name>
<evidence type="ECO:0000313" key="8">
    <source>
        <dbReference type="EMBL" id="CEQ38943.1"/>
    </source>
</evidence>
<dbReference type="Proteomes" id="UP000243876">
    <property type="component" value="Unassembled WGS sequence"/>
</dbReference>
<reference evidence="9" key="1">
    <citation type="submission" date="2015-02" db="EMBL/GenBank/DDBJ databases">
        <authorList>
            <person name="Gon?alves P."/>
        </authorList>
    </citation>
    <scope>NUCLEOTIDE SEQUENCE [LARGE SCALE GENOMIC DNA]</scope>
</reference>
<dbReference type="GO" id="GO:0005762">
    <property type="term" value="C:mitochondrial large ribosomal subunit"/>
    <property type="evidence" value="ECO:0007669"/>
    <property type="project" value="TreeGrafter"/>
</dbReference>
<evidence type="ECO:0000256" key="4">
    <source>
        <dbReference type="ARBA" id="ARBA00022980"/>
    </source>
</evidence>
<protein>
    <recommendedName>
        <fullName evidence="7">Large ribosomal subunit protein bL32m</fullName>
    </recommendedName>
</protein>
<dbReference type="PANTHER" id="PTHR21026:SF2">
    <property type="entry name" value="LARGE RIBOSOMAL SUBUNIT PROTEIN BL32M"/>
    <property type="match status" value="1"/>
</dbReference>
<proteinExistence type="inferred from homology"/>